<dbReference type="InterPro" id="IPR032189">
    <property type="entry name" value="Mlh1_C"/>
</dbReference>
<evidence type="ECO:0000256" key="1">
    <source>
        <dbReference type="ARBA" id="ARBA00004123"/>
    </source>
</evidence>
<dbReference type="FunCoup" id="A0A0D0B2J8">
    <property type="interactions" value="394"/>
</dbReference>
<keyword evidence="5" id="KW-0539">Nucleus</keyword>
<dbReference type="InterPro" id="IPR036890">
    <property type="entry name" value="HATPase_C_sf"/>
</dbReference>
<dbReference type="SMART" id="SM01340">
    <property type="entry name" value="DNA_mis_repair"/>
    <property type="match status" value="1"/>
</dbReference>
<dbReference type="HOGENOM" id="CLU_004131_2_0_1"/>
<comment type="similarity">
    <text evidence="2">Belongs to the DNA mismatch repair MutL/HexB family.</text>
</comment>
<dbReference type="AlphaFoldDB" id="A0A0D0B2J8"/>
<gene>
    <name evidence="8" type="ORF">CY34DRAFT_806947</name>
</gene>
<dbReference type="Pfam" id="PF13589">
    <property type="entry name" value="HATPase_c_3"/>
    <property type="match status" value="1"/>
</dbReference>
<dbReference type="FunFam" id="3.30.565.10:FF:000109">
    <property type="entry name" value="Related to MLH1-DNA mismatch repair protein"/>
    <property type="match status" value="1"/>
</dbReference>
<reference evidence="8 9" key="1">
    <citation type="submission" date="2014-04" db="EMBL/GenBank/DDBJ databases">
        <authorList>
            <consortium name="DOE Joint Genome Institute"/>
            <person name="Kuo A."/>
            <person name="Ruytinx J."/>
            <person name="Rineau F."/>
            <person name="Colpaert J."/>
            <person name="Kohler A."/>
            <person name="Nagy L.G."/>
            <person name="Floudas D."/>
            <person name="Copeland A."/>
            <person name="Barry K.W."/>
            <person name="Cichocki N."/>
            <person name="Veneault-Fourrey C."/>
            <person name="LaButti K."/>
            <person name="Lindquist E.A."/>
            <person name="Lipzen A."/>
            <person name="Lundell T."/>
            <person name="Morin E."/>
            <person name="Murat C."/>
            <person name="Sun H."/>
            <person name="Tunlid A."/>
            <person name="Henrissat B."/>
            <person name="Grigoriev I.V."/>
            <person name="Hibbett D.S."/>
            <person name="Martin F."/>
            <person name="Nordberg H.P."/>
            <person name="Cantor M.N."/>
            <person name="Hua S.X."/>
        </authorList>
    </citation>
    <scope>NUCLEOTIDE SEQUENCE [LARGE SCALE GENOMIC DNA]</scope>
    <source>
        <strain evidence="8 9">UH-Slu-Lm8-n1</strain>
    </source>
</reference>
<comment type="subcellular location">
    <subcellularLocation>
        <location evidence="1">Nucleus</location>
    </subcellularLocation>
</comment>
<dbReference type="GO" id="GO:0016887">
    <property type="term" value="F:ATP hydrolysis activity"/>
    <property type="evidence" value="ECO:0007669"/>
    <property type="project" value="InterPro"/>
</dbReference>
<dbReference type="STRING" id="930992.A0A0D0B2J8"/>
<protein>
    <recommendedName>
        <fullName evidence="7">DNA mismatch repair protein S5 domain-containing protein</fullName>
    </recommendedName>
</protein>
<evidence type="ECO:0000256" key="4">
    <source>
        <dbReference type="ARBA" id="ARBA00023204"/>
    </source>
</evidence>
<dbReference type="InParanoid" id="A0A0D0B2J8"/>
<evidence type="ECO:0000256" key="6">
    <source>
        <dbReference type="SAM" id="MobiDB-lite"/>
    </source>
</evidence>
<dbReference type="InterPro" id="IPR038973">
    <property type="entry name" value="MutL/Mlh/Pms-like"/>
</dbReference>
<evidence type="ECO:0000256" key="2">
    <source>
        <dbReference type="ARBA" id="ARBA00006082"/>
    </source>
</evidence>
<accession>A0A0D0B2J8</accession>
<dbReference type="Pfam" id="PF01119">
    <property type="entry name" value="DNA_mis_repair"/>
    <property type="match status" value="1"/>
</dbReference>
<dbReference type="OrthoDB" id="10263226at2759"/>
<dbReference type="InterPro" id="IPR013507">
    <property type="entry name" value="DNA_mismatch_S5_2-like"/>
</dbReference>
<dbReference type="FunFam" id="3.30.230.10:FF:000014">
    <property type="entry name" value="DNA mismatch repair protein Mlh1"/>
    <property type="match status" value="1"/>
</dbReference>
<dbReference type="GO" id="GO:0006298">
    <property type="term" value="P:mismatch repair"/>
    <property type="evidence" value="ECO:0007669"/>
    <property type="project" value="InterPro"/>
</dbReference>
<dbReference type="SUPFAM" id="SSF54211">
    <property type="entry name" value="Ribosomal protein S5 domain 2-like"/>
    <property type="match status" value="1"/>
</dbReference>
<dbReference type="NCBIfam" id="TIGR00585">
    <property type="entry name" value="mutl"/>
    <property type="match status" value="1"/>
</dbReference>
<dbReference type="PANTHER" id="PTHR10073">
    <property type="entry name" value="DNA MISMATCH REPAIR PROTEIN MLH, PMS, MUTL"/>
    <property type="match status" value="1"/>
</dbReference>
<keyword evidence="9" id="KW-1185">Reference proteome</keyword>
<dbReference type="Proteomes" id="UP000054485">
    <property type="component" value="Unassembled WGS sequence"/>
</dbReference>
<proteinExistence type="inferred from homology"/>
<dbReference type="PANTHER" id="PTHR10073:SF12">
    <property type="entry name" value="DNA MISMATCH REPAIR PROTEIN MLH1"/>
    <property type="match status" value="1"/>
</dbReference>
<dbReference type="InterPro" id="IPR014721">
    <property type="entry name" value="Ribsml_uS5_D2-typ_fold_subgr"/>
</dbReference>
<dbReference type="Pfam" id="PF16413">
    <property type="entry name" value="Mlh1_C"/>
    <property type="match status" value="1"/>
</dbReference>
<keyword evidence="4" id="KW-0234">DNA repair</keyword>
<evidence type="ECO:0000256" key="5">
    <source>
        <dbReference type="ARBA" id="ARBA00023242"/>
    </source>
</evidence>
<dbReference type="PROSITE" id="PS00058">
    <property type="entry name" value="DNA_MISMATCH_REPAIR_1"/>
    <property type="match status" value="1"/>
</dbReference>
<evidence type="ECO:0000313" key="9">
    <source>
        <dbReference type="Proteomes" id="UP000054485"/>
    </source>
</evidence>
<reference evidence="9" key="2">
    <citation type="submission" date="2015-01" db="EMBL/GenBank/DDBJ databases">
        <title>Evolutionary Origins and Diversification of the Mycorrhizal Mutualists.</title>
        <authorList>
            <consortium name="DOE Joint Genome Institute"/>
            <consortium name="Mycorrhizal Genomics Consortium"/>
            <person name="Kohler A."/>
            <person name="Kuo A."/>
            <person name="Nagy L.G."/>
            <person name="Floudas D."/>
            <person name="Copeland A."/>
            <person name="Barry K.W."/>
            <person name="Cichocki N."/>
            <person name="Veneault-Fourrey C."/>
            <person name="LaButti K."/>
            <person name="Lindquist E.A."/>
            <person name="Lipzen A."/>
            <person name="Lundell T."/>
            <person name="Morin E."/>
            <person name="Murat C."/>
            <person name="Riley R."/>
            <person name="Ohm R."/>
            <person name="Sun H."/>
            <person name="Tunlid A."/>
            <person name="Henrissat B."/>
            <person name="Grigoriev I.V."/>
            <person name="Hibbett D.S."/>
            <person name="Martin F."/>
        </authorList>
    </citation>
    <scope>NUCLEOTIDE SEQUENCE [LARGE SCALE GENOMIC DNA]</scope>
    <source>
        <strain evidence="9">UH-Slu-Lm8-n1</strain>
    </source>
</reference>
<feature type="domain" description="DNA mismatch repair protein S5" evidence="7">
    <location>
        <begin position="233"/>
        <end position="364"/>
    </location>
</feature>
<dbReference type="Gene3D" id="3.30.230.10">
    <property type="match status" value="1"/>
</dbReference>
<dbReference type="GO" id="GO:0061982">
    <property type="term" value="P:meiosis I cell cycle process"/>
    <property type="evidence" value="ECO:0007669"/>
    <property type="project" value="UniProtKB-ARBA"/>
</dbReference>
<dbReference type="CDD" id="cd16926">
    <property type="entry name" value="HATPase_MutL-MLH-PMS-like"/>
    <property type="match status" value="1"/>
</dbReference>
<dbReference type="InterPro" id="IPR002099">
    <property type="entry name" value="MutL/Mlh/PMS"/>
</dbReference>
<dbReference type="GO" id="GO:0032389">
    <property type="term" value="C:MutLalpha complex"/>
    <property type="evidence" value="ECO:0007669"/>
    <property type="project" value="TreeGrafter"/>
</dbReference>
<keyword evidence="3" id="KW-0227">DNA damage</keyword>
<evidence type="ECO:0000259" key="7">
    <source>
        <dbReference type="SMART" id="SM01340"/>
    </source>
</evidence>
<feature type="region of interest" description="Disordered" evidence="6">
    <location>
        <begin position="383"/>
        <end position="416"/>
    </location>
</feature>
<dbReference type="EMBL" id="KN835293">
    <property type="protein sequence ID" value="KIK40702.1"/>
    <property type="molecule type" value="Genomic_DNA"/>
</dbReference>
<sequence length="719" mass="80793">MASNRRSPSPEPPGPQPIRRLHESLINRIAAGEIIHRPASALKELLENSLDAGSTSIQVTVKDGGMKLLQIQDNGCGIRKEDLPLLAERFTTSKLTTFSDLSRLTTYGFRGEALASISHVAHLTVITKTKSNDCAWKAAYLDGSLVPSKAGYSPDPKPCAGNNGTTIIIEDMFYNTPTRMSALRSSSEEYARILDVMTKYAVHNPKVSFGCKKAGSLSPELSTPSCSDTSQAIRQLYGHSIAKELLHVTASSVSDDNTDMDDSDDPEAWSAEVYFTNVNYQGKKTALLLFINHRLVESHRIKRSIESVYSGLLPKGSFPFVYLSINLDPRSVDVNVHPTKREVHFLNEETIIERISDAIQQKLAGQSQSRVFEYQTLLTGGIAQSGSRKGKEKASNVDEVEGDGEGPEDDRRVSESQVAKKVLSQHKVRTSLQDRTLDSMIPVTDPLRNDSDEPVTAIRLRDIKESTCHFTSITELRRLANKRIHYDLTEIIKKHTFVGVIDLYRCLTLIQHNKNLYMVNHAALAEEMFYQLALLQFGDYSRLKLDPPPSLRMLVKFAVDAEEDTARSGMSKDEIVDRIVKTLMDRREMLLEYFSLDISETGDVKTLPHLLREYTPNLDKLPMFLMRLGPQVLWESEQECFGSFMRELAYFYSPAPLSVGLAPASDEDEQENLKSEAWRIQNILFQAMRKYLAAPKFLLDNDVVQVASLPDLYRVFERC</sequence>
<dbReference type="InterPro" id="IPR020568">
    <property type="entry name" value="Ribosomal_Su5_D2-typ_SF"/>
</dbReference>
<dbReference type="SUPFAM" id="SSF55874">
    <property type="entry name" value="ATPase domain of HSP90 chaperone/DNA topoisomerase II/histidine kinase"/>
    <property type="match status" value="1"/>
</dbReference>
<name>A0A0D0B2J8_9AGAM</name>
<organism evidence="8 9">
    <name type="scientific">Suillus luteus UH-Slu-Lm8-n1</name>
    <dbReference type="NCBI Taxonomy" id="930992"/>
    <lineage>
        <taxon>Eukaryota</taxon>
        <taxon>Fungi</taxon>
        <taxon>Dikarya</taxon>
        <taxon>Basidiomycota</taxon>
        <taxon>Agaricomycotina</taxon>
        <taxon>Agaricomycetes</taxon>
        <taxon>Agaricomycetidae</taxon>
        <taxon>Boletales</taxon>
        <taxon>Suillineae</taxon>
        <taxon>Suillaceae</taxon>
        <taxon>Suillus</taxon>
    </lineage>
</organism>
<dbReference type="GO" id="GO:0140664">
    <property type="term" value="F:ATP-dependent DNA damage sensor activity"/>
    <property type="evidence" value="ECO:0007669"/>
    <property type="project" value="InterPro"/>
</dbReference>
<dbReference type="GO" id="GO:0005524">
    <property type="term" value="F:ATP binding"/>
    <property type="evidence" value="ECO:0007669"/>
    <property type="project" value="InterPro"/>
</dbReference>
<dbReference type="GO" id="GO:0030983">
    <property type="term" value="F:mismatched DNA binding"/>
    <property type="evidence" value="ECO:0007669"/>
    <property type="project" value="InterPro"/>
</dbReference>
<dbReference type="InterPro" id="IPR014762">
    <property type="entry name" value="DNA_mismatch_repair_CS"/>
</dbReference>
<dbReference type="Gene3D" id="3.30.565.10">
    <property type="entry name" value="Histidine kinase-like ATPase, C-terminal domain"/>
    <property type="match status" value="1"/>
</dbReference>
<evidence type="ECO:0000313" key="8">
    <source>
        <dbReference type="EMBL" id="KIK40702.1"/>
    </source>
</evidence>
<feature type="compositionally biased region" description="Acidic residues" evidence="6">
    <location>
        <begin position="398"/>
        <end position="408"/>
    </location>
</feature>
<evidence type="ECO:0000256" key="3">
    <source>
        <dbReference type="ARBA" id="ARBA00022763"/>
    </source>
</evidence>